<evidence type="ECO:0000256" key="1">
    <source>
        <dbReference type="ARBA" id="ARBA00022679"/>
    </source>
</evidence>
<feature type="domain" description="N-acetyltransferase" evidence="3">
    <location>
        <begin position="97"/>
        <end position="224"/>
    </location>
</feature>
<dbReference type="Proteomes" id="UP001526201">
    <property type="component" value="Unassembled WGS sequence"/>
</dbReference>
<dbReference type="InterPro" id="IPR016181">
    <property type="entry name" value="Acyl_CoA_acyltransferase"/>
</dbReference>
<accession>A0ABT3CDL4</accession>
<dbReference type="Pfam" id="PF08445">
    <property type="entry name" value="FR47"/>
    <property type="match status" value="1"/>
</dbReference>
<comment type="caution">
    <text evidence="4">The sequence shown here is derived from an EMBL/GenBank/DDBJ whole genome shotgun (WGS) entry which is preliminary data.</text>
</comment>
<dbReference type="PROSITE" id="PS51186">
    <property type="entry name" value="GNAT"/>
    <property type="match status" value="1"/>
</dbReference>
<sequence length="224" mass="23693">MSDLDNPVYASLTGPHRHFALQVGRSVRYPAEVSAFAGFAGPPTSRDWADLAENTGPAAVVLLTGVFGDPPPDWDVVDSIPGVQLVDDGVAAAPDDEAIRLGAADVADMLALVADTQPGPFFSRTVELGTYLGVRRGGRLVAMAGERLHPPGFTEISAVCTAADFRGQGLSTRLVHAVAHQIRARGETPFLHATASNERAIRLYRSLGFRLARTPGFLAVRVPG</sequence>
<evidence type="ECO:0000313" key="4">
    <source>
        <dbReference type="EMBL" id="MCV7227579.1"/>
    </source>
</evidence>
<dbReference type="PANTHER" id="PTHR43420:SF3">
    <property type="entry name" value="N-ACETYLTRANSFERASE DOMAIN-CONTAINING PROTEIN"/>
    <property type="match status" value="1"/>
</dbReference>
<dbReference type="PANTHER" id="PTHR43420">
    <property type="entry name" value="ACETYLTRANSFERASE"/>
    <property type="match status" value="1"/>
</dbReference>
<dbReference type="SUPFAM" id="SSF55729">
    <property type="entry name" value="Acyl-CoA N-acyltransferases (Nat)"/>
    <property type="match status" value="1"/>
</dbReference>
<evidence type="ECO:0000313" key="5">
    <source>
        <dbReference type="Proteomes" id="UP001526201"/>
    </source>
</evidence>
<name>A0ABT3CDL4_9MYCO</name>
<evidence type="ECO:0000256" key="2">
    <source>
        <dbReference type="ARBA" id="ARBA00023315"/>
    </source>
</evidence>
<proteinExistence type="predicted"/>
<protein>
    <submittedName>
        <fullName evidence="4">GNAT family N-acetyltransferase</fullName>
    </submittedName>
</protein>
<keyword evidence="5" id="KW-1185">Reference proteome</keyword>
<reference evidence="4 5" key="1">
    <citation type="journal article" date="2022" name="BMC Genomics">
        <title>Comparative genome analysis of mycobacteria focusing on tRNA and non-coding RNA.</title>
        <authorList>
            <person name="Behra P.R.K."/>
            <person name="Pettersson B.M.F."/>
            <person name="Ramesh M."/>
            <person name="Das S."/>
            <person name="Dasgupta S."/>
            <person name="Kirsebom L.A."/>
        </authorList>
    </citation>
    <scope>NUCLEOTIDE SEQUENCE [LARGE SCALE GENOMIC DNA]</scope>
    <source>
        <strain evidence="4 5">DSM 44078</strain>
    </source>
</reference>
<dbReference type="InterPro" id="IPR050680">
    <property type="entry name" value="YpeA/RimI_acetyltransf"/>
</dbReference>
<keyword evidence="2" id="KW-0012">Acyltransferase</keyword>
<dbReference type="RefSeq" id="WP_264068567.1">
    <property type="nucleotide sequence ID" value="NZ_JACKTY010000030.1"/>
</dbReference>
<dbReference type="InterPro" id="IPR000182">
    <property type="entry name" value="GNAT_dom"/>
</dbReference>
<dbReference type="CDD" id="cd04301">
    <property type="entry name" value="NAT_SF"/>
    <property type="match status" value="1"/>
</dbReference>
<dbReference type="Gene3D" id="3.40.630.30">
    <property type="match status" value="1"/>
</dbReference>
<dbReference type="InterPro" id="IPR013653">
    <property type="entry name" value="GCN5-like_dom"/>
</dbReference>
<organism evidence="4 5">
    <name type="scientific">Mycolicibacterium komossense</name>
    <dbReference type="NCBI Taxonomy" id="1779"/>
    <lineage>
        <taxon>Bacteria</taxon>
        <taxon>Bacillati</taxon>
        <taxon>Actinomycetota</taxon>
        <taxon>Actinomycetes</taxon>
        <taxon>Mycobacteriales</taxon>
        <taxon>Mycobacteriaceae</taxon>
        <taxon>Mycolicibacterium</taxon>
    </lineage>
</organism>
<gene>
    <name evidence="4" type="ORF">H7J73_16260</name>
</gene>
<keyword evidence="1" id="KW-0808">Transferase</keyword>
<evidence type="ECO:0000259" key="3">
    <source>
        <dbReference type="PROSITE" id="PS51186"/>
    </source>
</evidence>
<dbReference type="EMBL" id="JACKTY010000030">
    <property type="protein sequence ID" value="MCV7227579.1"/>
    <property type="molecule type" value="Genomic_DNA"/>
</dbReference>